<feature type="region of interest" description="Disordered" evidence="1">
    <location>
        <begin position="152"/>
        <end position="184"/>
    </location>
</feature>
<dbReference type="Pfam" id="PF14223">
    <property type="entry name" value="Retrotran_gag_2"/>
    <property type="match status" value="1"/>
</dbReference>
<dbReference type="PANTHER" id="PTHR35317:SF23">
    <property type="entry name" value="OS04G0629600 PROTEIN"/>
    <property type="match status" value="1"/>
</dbReference>
<dbReference type="InterPro" id="IPR036875">
    <property type="entry name" value="Znf_CCHC_sf"/>
</dbReference>
<gene>
    <name evidence="2" type="ORF">E5676_scaffold49G00250</name>
</gene>
<comment type="caution">
    <text evidence="2">The sequence shown here is derived from an EMBL/GenBank/DDBJ whole genome shotgun (WGS) entry which is preliminary data.</text>
</comment>
<evidence type="ECO:0000313" key="3">
    <source>
        <dbReference type="Proteomes" id="UP000321947"/>
    </source>
</evidence>
<dbReference type="AlphaFoldDB" id="A0A5D3BN60"/>
<proteinExistence type="predicted"/>
<organism evidence="2 3">
    <name type="scientific">Cucumis melo var. makuwa</name>
    <name type="common">Oriental melon</name>
    <dbReference type="NCBI Taxonomy" id="1194695"/>
    <lineage>
        <taxon>Eukaryota</taxon>
        <taxon>Viridiplantae</taxon>
        <taxon>Streptophyta</taxon>
        <taxon>Embryophyta</taxon>
        <taxon>Tracheophyta</taxon>
        <taxon>Spermatophyta</taxon>
        <taxon>Magnoliopsida</taxon>
        <taxon>eudicotyledons</taxon>
        <taxon>Gunneridae</taxon>
        <taxon>Pentapetalae</taxon>
        <taxon>rosids</taxon>
        <taxon>fabids</taxon>
        <taxon>Cucurbitales</taxon>
        <taxon>Cucurbitaceae</taxon>
        <taxon>Benincaseae</taxon>
        <taxon>Cucumis</taxon>
    </lineage>
</organism>
<name>A0A5D3BN60_CUCMM</name>
<dbReference type="EMBL" id="SSTD01016279">
    <property type="protein sequence ID" value="TYK01241.1"/>
    <property type="molecule type" value="Genomic_DNA"/>
</dbReference>
<dbReference type="PANTHER" id="PTHR35317">
    <property type="entry name" value="OS04G0629600 PROTEIN"/>
    <property type="match status" value="1"/>
</dbReference>
<dbReference type="SUPFAM" id="SSF57756">
    <property type="entry name" value="Retrovirus zinc finger-like domains"/>
    <property type="match status" value="1"/>
</dbReference>
<dbReference type="GO" id="GO:0003676">
    <property type="term" value="F:nucleic acid binding"/>
    <property type="evidence" value="ECO:0007669"/>
    <property type="project" value="InterPro"/>
</dbReference>
<evidence type="ECO:0000256" key="1">
    <source>
        <dbReference type="SAM" id="MobiDB-lite"/>
    </source>
</evidence>
<evidence type="ECO:0000313" key="2">
    <source>
        <dbReference type="EMBL" id="TYK01241.1"/>
    </source>
</evidence>
<feature type="compositionally biased region" description="Basic and acidic residues" evidence="1">
    <location>
        <begin position="154"/>
        <end position="184"/>
    </location>
</feature>
<sequence>MEIREGPSASRPPILDGKSYSYWKPHAEEQASVGNARAINAVLNGTFKVKISRLQLIASKFKALRMTEDESVSKYNERVLEIANDSLLLGENIPKSKIVHKVLRSLPRKFDMKETIENQLDNEVNQDESIAHLTKQFSKMARKFKSMNTTGKTVETDRYDGENSTRKVNDFSQRRNSDHGKKKQDVGRSFRCRECKGFGHYQAECPTFLRRQKKNYYATLSDEDSDDDEVNHGMCCDVIATRSGRHPLSFNL</sequence>
<protein>
    <submittedName>
        <fullName evidence="2">Gag-pol polyprotein</fullName>
    </submittedName>
</protein>
<accession>A0A5D3BN60</accession>
<dbReference type="GO" id="GO:0008270">
    <property type="term" value="F:zinc ion binding"/>
    <property type="evidence" value="ECO:0007669"/>
    <property type="project" value="InterPro"/>
</dbReference>
<reference evidence="2 3" key="1">
    <citation type="submission" date="2019-08" db="EMBL/GenBank/DDBJ databases">
        <title>Draft genome sequences of two oriental melons (Cucumis melo L. var makuwa).</title>
        <authorList>
            <person name="Kwon S.-Y."/>
        </authorList>
    </citation>
    <scope>NUCLEOTIDE SEQUENCE [LARGE SCALE GENOMIC DNA]</scope>
    <source>
        <strain evidence="3">cv. Chang Bougi</strain>
        <tissue evidence="2">Leaf</tissue>
    </source>
</reference>
<dbReference type="Proteomes" id="UP000321947">
    <property type="component" value="Unassembled WGS sequence"/>
</dbReference>